<dbReference type="OrthoDB" id="551585at2759"/>
<accession>A0A835YA69</accession>
<comment type="subcellular location">
    <subcellularLocation>
        <location evidence="1">Cytoplasm</location>
        <location evidence="1">Cytoskeleton</location>
        <location evidence="1">Cilium axoneme</location>
    </subcellularLocation>
</comment>
<dbReference type="Proteomes" id="UP000612055">
    <property type="component" value="Unassembled WGS sequence"/>
</dbReference>
<feature type="compositionally biased region" description="Pro residues" evidence="6">
    <location>
        <begin position="560"/>
        <end position="569"/>
    </location>
</feature>
<evidence type="ECO:0000256" key="2">
    <source>
        <dbReference type="ARBA" id="ARBA00022614"/>
    </source>
</evidence>
<dbReference type="EMBL" id="JAEHOE010000035">
    <property type="protein sequence ID" value="KAG2493804.1"/>
    <property type="molecule type" value="Genomic_DNA"/>
</dbReference>
<keyword evidence="2" id="KW-0433">Leucine-rich repeat</keyword>
<evidence type="ECO:0000313" key="7">
    <source>
        <dbReference type="EMBL" id="KAG2493804.1"/>
    </source>
</evidence>
<dbReference type="PANTHER" id="PTHR48051:SF54">
    <property type="entry name" value="LEUCINE-RICH REPEAT-CONTAINING PROTEIN"/>
    <property type="match status" value="1"/>
</dbReference>
<reference evidence="7" key="1">
    <citation type="journal article" date="2020" name="bioRxiv">
        <title>Comparative genomics of Chlamydomonas.</title>
        <authorList>
            <person name="Craig R.J."/>
            <person name="Hasan A.R."/>
            <person name="Ness R.W."/>
            <person name="Keightley P.D."/>
        </authorList>
    </citation>
    <scope>NUCLEOTIDE SEQUENCE</scope>
    <source>
        <strain evidence="7">CCAP 11/70</strain>
    </source>
</reference>
<keyword evidence="8" id="KW-1185">Reference proteome</keyword>
<evidence type="ECO:0000256" key="6">
    <source>
        <dbReference type="SAM" id="MobiDB-lite"/>
    </source>
</evidence>
<sequence>MPGAASPSRRQPRAPVASASRDGLANGAGASASPTGRSPSGPCRASGDPSSASATAGRQATGAAPGTANRGGQTSSTYYSHSTAPSAVRSRTAAPGPAQAAASAAGTPGRAGASYGTAGTALPTGSGRGDGRDGLRPLMPQPSGDARASWGEASQGSYDSDFDPDPPQPRSRLAVPRLEAGPPPGRAAAILAGVPTRVTADPADPGSEQDPPTEQDQLCDLAAAGIIVAAQQGSPRGVVDASMRGITRLPPALLRFFRAEGAIVCELQLGGNRLTAVPPLEALPRLTRLDLSSNMLAAVPPSLGLLTLLRALDLSRNGALRELPEGVCGLTALTSLDLSHNALESLPLGLGRLSRLLELRLDGNQLSYLPPALAGLPCLTALHASYNRLTALPSELGAATCLTGIYVSHNRLTAIPPDIGQLRHRLSELQLHNNHLSVLPRELGLLASLTRLTTSANPLVHPPPHVARRGVAAVREFLLGGWTGAASAPTPAQSAPEGASSENGAWDEDEGEEEEGEEEGTADGSPGPSAVEEAADGAPSADRTGTGKKRRPRPRVPAAAPGPPAPPPVLGLACRACVDKDDRIEEQTQLLREARDRLTRAEASLDRAREGLRRQAADLADQATRRVGLEGELAFLRRQLEAAALLPGYRGPRAEDIAGGVGAGGGRAGGGGGGGGGGGRPGPGGMQGEVDAALRAEMAAVRRGAEAAEAAAAESRREAALLRRALADREAEAAMLRERSAEVEEGAARERERCAAATAAATAAEARAAALEPLIPALEAARRDLQAAKADADRAWKATHTAREGHQVSEAAADMAVGRLAAAEATAARLTEQVLAERRAGAAAVAAVESSGDVDNLQVAIQAAGCTPDAEALEIAALAGALESCQLIAGMLELDARRLGTSLSYAAKGAHRAVCQWCLANGAKRSWRAVAAAYRGGHPELAELLQPAGKPNTHDVAPLLEGAAEGCSLAVLQTVWGTVGEQLTAAEDDETRSKPLTAAVGSPTPDWEAKAEFLLAQGLPFYHTSANAAVCLPPDTALQRLEWLKARGCAPASLSCDVAVWTASPAVVSWLLDGEAFAYDLWAQYHHGDVPPLDVAQLVIKAEMVEPAQMTGVALKAGAKGLPLLRWLVDTYGEEALDVGLESLDEVSEWGFGTAAEEGCAGAMEVFRRHGLEFKDWQWEKAAASGSEEALEFLARIECPRPAYGWAFNFAALHGDARTLRVLRRLGVPWGAPSCAAHIGADGTFARAYRSGVDMDTLRWMVAEGCPVDWAAVGKADSERGSPVARRRPEEAAELQAWLAEQRGAYVGGAGEAGDAGEGRTPARGLGRGLCAWPQRSAL</sequence>
<dbReference type="InterPro" id="IPR032675">
    <property type="entry name" value="LRR_dom_sf"/>
</dbReference>
<feature type="compositionally biased region" description="Polar residues" evidence="6">
    <location>
        <begin position="70"/>
        <end position="85"/>
    </location>
</feature>
<keyword evidence="3" id="KW-0677">Repeat</keyword>
<evidence type="ECO:0000256" key="5">
    <source>
        <dbReference type="SAM" id="Coils"/>
    </source>
</evidence>
<dbReference type="InterPro" id="IPR050216">
    <property type="entry name" value="LRR_domain-containing"/>
</dbReference>
<dbReference type="InterPro" id="IPR001611">
    <property type="entry name" value="Leu-rich_rpt"/>
</dbReference>
<protein>
    <submittedName>
        <fullName evidence="7">Uncharacterized protein</fullName>
    </submittedName>
</protein>
<gene>
    <name evidence="7" type="ORF">HYH03_008023</name>
</gene>
<feature type="region of interest" description="Disordered" evidence="6">
    <location>
        <begin position="485"/>
        <end position="569"/>
    </location>
</feature>
<dbReference type="PROSITE" id="PS51450">
    <property type="entry name" value="LRR"/>
    <property type="match status" value="2"/>
</dbReference>
<name>A0A835YA69_9CHLO</name>
<dbReference type="SMART" id="SM00364">
    <property type="entry name" value="LRR_BAC"/>
    <property type="match status" value="6"/>
</dbReference>
<feature type="compositionally biased region" description="Low complexity" evidence="6">
    <location>
        <begin position="485"/>
        <end position="496"/>
    </location>
</feature>
<evidence type="ECO:0000313" key="8">
    <source>
        <dbReference type="Proteomes" id="UP000612055"/>
    </source>
</evidence>
<evidence type="ECO:0000256" key="3">
    <source>
        <dbReference type="ARBA" id="ARBA00022737"/>
    </source>
</evidence>
<feature type="coiled-coil region" evidence="5">
    <location>
        <begin position="584"/>
        <end position="611"/>
    </location>
</feature>
<feature type="coiled-coil region" evidence="5">
    <location>
        <begin position="705"/>
        <end position="739"/>
    </location>
</feature>
<dbReference type="PANTHER" id="PTHR48051">
    <property type="match status" value="1"/>
</dbReference>
<dbReference type="SMART" id="SM00369">
    <property type="entry name" value="LRR_TYP"/>
    <property type="match status" value="7"/>
</dbReference>
<dbReference type="Gene3D" id="3.80.10.10">
    <property type="entry name" value="Ribonuclease Inhibitor"/>
    <property type="match status" value="2"/>
</dbReference>
<dbReference type="Pfam" id="PF13855">
    <property type="entry name" value="LRR_8"/>
    <property type="match status" value="2"/>
</dbReference>
<comment type="similarity">
    <text evidence="4">Belongs to the SHOC2 family.</text>
</comment>
<dbReference type="InterPro" id="IPR003591">
    <property type="entry name" value="Leu-rich_rpt_typical-subtyp"/>
</dbReference>
<dbReference type="SUPFAM" id="SSF140860">
    <property type="entry name" value="Pseudo ankyrin repeat-like"/>
    <property type="match status" value="1"/>
</dbReference>
<dbReference type="GO" id="GO:0005930">
    <property type="term" value="C:axoneme"/>
    <property type="evidence" value="ECO:0007669"/>
    <property type="project" value="UniProtKB-SubCell"/>
</dbReference>
<keyword evidence="5" id="KW-0175">Coiled coil</keyword>
<evidence type="ECO:0000256" key="4">
    <source>
        <dbReference type="ARBA" id="ARBA00023786"/>
    </source>
</evidence>
<feature type="compositionally biased region" description="Acidic residues" evidence="6">
    <location>
        <begin position="505"/>
        <end position="521"/>
    </location>
</feature>
<evidence type="ECO:0000256" key="1">
    <source>
        <dbReference type="ARBA" id="ARBA00004430"/>
    </source>
</evidence>
<comment type="caution">
    <text evidence="7">The sequence shown here is derived from an EMBL/GenBank/DDBJ whole genome shotgun (WGS) entry which is preliminary data.</text>
</comment>
<feature type="region of interest" description="Disordered" evidence="6">
    <location>
        <begin position="1"/>
        <end position="188"/>
    </location>
</feature>
<dbReference type="SUPFAM" id="SSF52058">
    <property type="entry name" value="L domain-like"/>
    <property type="match status" value="1"/>
</dbReference>
<feature type="compositionally biased region" description="Polar residues" evidence="6">
    <location>
        <begin position="48"/>
        <end position="58"/>
    </location>
</feature>
<proteinExistence type="inferred from homology"/>
<organism evidence="7 8">
    <name type="scientific">Edaphochlamys debaryana</name>
    <dbReference type="NCBI Taxonomy" id="47281"/>
    <lineage>
        <taxon>Eukaryota</taxon>
        <taxon>Viridiplantae</taxon>
        <taxon>Chlorophyta</taxon>
        <taxon>core chlorophytes</taxon>
        <taxon>Chlorophyceae</taxon>
        <taxon>CS clade</taxon>
        <taxon>Chlamydomonadales</taxon>
        <taxon>Chlamydomonadales incertae sedis</taxon>
        <taxon>Edaphochlamys</taxon>
    </lineage>
</organism>
<feature type="compositionally biased region" description="Low complexity" evidence="6">
    <location>
        <begin position="90"/>
        <end position="114"/>
    </location>
</feature>